<evidence type="ECO:0000313" key="4">
    <source>
        <dbReference type="Proteomes" id="UP001205105"/>
    </source>
</evidence>
<reference evidence="3" key="1">
    <citation type="submission" date="2020-11" db="EMBL/GenBank/DDBJ databases">
        <title>Chlorella ohadii genome sequencing and assembly.</title>
        <authorList>
            <person name="Murik O."/>
            <person name="Treves H."/>
            <person name="Kedem I."/>
            <person name="Shotland Y."/>
            <person name="Kaplan A."/>
        </authorList>
    </citation>
    <scope>NUCLEOTIDE SEQUENCE</scope>
    <source>
        <strain evidence="3">1</strain>
    </source>
</reference>
<evidence type="ECO:0000259" key="2">
    <source>
        <dbReference type="PROSITE" id="PS50240"/>
    </source>
</evidence>
<keyword evidence="4" id="KW-1185">Reference proteome</keyword>
<dbReference type="GO" id="GO:0004252">
    <property type="term" value="F:serine-type endopeptidase activity"/>
    <property type="evidence" value="ECO:0007669"/>
    <property type="project" value="InterPro"/>
</dbReference>
<dbReference type="GO" id="GO:0006508">
    <property type="term" value="P:proteolysis"/>
    <property type="evidence" value="ECO:0007669"/>
    <property type="project" value="InterPro"/>
</dbReference>
<dbReference type="Proteomes" id="UP001205105">
    <property type="component" value="Unassembled WGS sequence"/>
</dbReference>
<dbReference type="PANTHER" id="PTHR24260">
    <property type="match status" value="1"/>
</dbReference>
<sequence length="207" mass="20986">MLAGVQVGALRLDDPTAAKRNISRFILHPDYYNSQADPDAASPRLVNDIALVLLDAPVEGVPLQQLADNSTEVEPGQTLLAAGWGKVPGATATSPDPNTVLTTELSAVGLEECQEWFTAFNQSQLAGADDLCAGSAAANSTCSGDSGGPLLLPGGVQVGITSHGLFGEAAGPGGPGACGATGHLTAFASVAHFRPWIDSVLAEEGLL</sequence>
<dbReference type="EMBL" id="JADXDR010000177">
    <property type="protein sequence ID" value="KAI7836739.1"/>
    <property type="molecule type" value="Genomic_DNA"/>
</dbReference>
<accession>A0AAD5DI82</accession>
<dbReference type="InterPro" id="IPR001254">
    <property type="entry name" value="Trypsin_dom"/>
</dbReference>
<proteinExistence type="predicted"/>
<dbReference type="InterPro" id="IPR009003">
    <property type="entry name" value="Peptidase_S1_PA"/>
</dbReference>
<name>A0AAD5DI82_9CHLO</name>
<dbReference type="InterPro" id="IPR033116">
    <property type="entry name" value="TRYPSIN_SER"/>
</dbReference>
<feature type="domain" description="Peptidase S1" evidence="2">
    <location>
        <begin position="1"/>
        <end position="202"/>
    </location>
</feature>
<keyword evidence="1" id="KW-1015">Disulfide bond</keyword>
<dbReference type="AlphaFoldDB" id="A0AAD5DI82"/>
<evidence type="ECO:0000256" key="1">
    <source>
        <dbReference type="ARBA" id="ARBA00023157"/>
    </source>
</evidence>
<dbReference type="InterPro" id="IPR001314">
    <property type="entry name" value="Peptidase_S1A"/>
</dbReference>
<gene>
    <name evidence="3" type="ORF">COHA_009377</name>
</gene>
<comment type="caution">
    <text evidence="3">The sequence shown here is derived from an EMBL/GenBank/DDBJ whole genome shotgun (WGS) entry which is preliminary data.</text>
</comment>
<dbReference type="SUPFAM" id="SSF50494">
    <property type="entry name" value="Trypsin-like serine proteases"/>
    <property type="match status" value="1"/>
</dbReference>
<dbReference type="PROSITE" id="PS50240">
    <property type="entry name" value="TRYPSIN_DOM"/>
    <property type="match status" value="1"/>
</dbReference>
<dbReference type="InterPro" id="IPR051333">
    <property type="entry name" value="CLIP_Serine_Protease"/>
</dbReference>
<dbReference type="InterPro" id="IPR043504">
    <property type="entry name" value="Peptidase_S1_PA_chymotrypsin"/>
</dbReference>
<dbReference type="SMART" id="SM00020">
    <property type="entry name" value="Tryp_SPc"/>
    <property type="match status" value="1"/>
</dbReference>
<dbReference type="PROSITE" id="PS00135">
    <property type="entry name" value="TRYPSIN_SER"/>
    <property type="match status" value="1"/>
</dbReference>
<protein>
    <recommendedName>
        <fullName evidence="2">Peptidase S1 domain-containing protein</fullName>
    </recommendedName>
</protein>
<organism evidence="3 4">
    <name type="scientific">Chlorella ohadii</name>
    <dbReference type="NCBI Taxonomy" id="2649997"/>
    <lineage>
        <taxon>Eukaryota</taxon>
        <taxon>Viridiplantae</taxon>
        <taxon>Chlorophyta</taxon>
        <taxon>core chlorophytes</taxon>
        <taxon>Trebouxiophyceae</taxon>
        <taxon>Chlorellales</taxon>
        <taxon>Chlorellaceae</taxon>
        <taxon>Chlorella clade</taxon>
        <taxon>Chlorella</taxon>
    </lineage>
</organism>
<evidence type="ECO:0000313" key="3">
    <source>
        <dbReference type="EMBL" id="KAI7836739.1"/>
    </source>
</evidence>
<dbReference type="Pfam" id="PF00089">
    <property type="entry name" value="Trypsin"/>
    <property type="match status" value="1"/>
</dbReference>
<dbReference type="Gene3D" id="2.40.10.10">
    <property type="entry name" value="Trypsin-like serine proteases"/>
    <property type="match status" value="1"/>
</dbReference>
<dbReference type="PANTHER" id="PTHR24260:SF136">
    <property type="entry name" value="GH08193P-RELATED"/>
    <property type="match status" value="1"/>
</dbReference>
<dbReference type="PRINTS" id="PR00722">
    <property type="entry name" value="CHYMOTRYPSIN"/>
</dbReference>